<dbReference type="Gene3D" id="2.60.40.10">
    <property type="entry name" value="Immunoglobulins"/>
    <property type="match status" value="3"/>
</dbReference>
<keyword evidence="9" id="KW-1133">Transmembrane helix</keyword>
<dbReference type="SMART" id="SM00409">
    <property type="entry name" value="IG"/>
    <property type="match status" value="3"/>
</dbReference>
<evidence type="ECO:0000256" key="10">
    <source>
        <dbReference type="SAM" id="SignalP"/>
    </source>
</evidence>
<organism evidence="12 13">
    <name type="scientific">Cinara cedri</name>
    <dbReference type="NCBI Taxonomy" id="506608"/>
    <lineage>
        <taxon>Eukaryota</taxon>
        <taxon>Metazoa</taxon>
        <taxon>Ecdysozoa</taxon>
        <taxon>Arthropoda</taxon>
        <taxon>Hexapoda</taxon>
        <taxon>Insecta</taxon>
        <taxon>Pterygota</taxon>
        <taxon>Neoptera</taxon>
        <taxon>Paraneoptera</taxon>
        <taxon>Hemiptera</taxon>
        <taxon>Sternorrhyncha</taxon>
        <taxon>Aphidomorpha</taxon>
        <taxon>Aphidoidea</taxon>
        <taxon>Aphididae</taxon>
        <taxon>Lachninae</taxon>
        <taxon>Cinara</taxon>
    </lineage>
</organism>
<dbReference type="InterPro" id="IPR003598">
    <property type="entry name" value="Ig_sub2"/>
</dbReference>
<keyword evidence="3 10" id="KW-0732">Signal</keyword>
<dbReference type="PANTHER" id="PTHR12231:SF253">
    <property type="entry name" value="DPR-INTERACTING PROTEIN ETA, ISOFORM B-RELATED"/>
    <property type="match status" value="1"/>
</dbReference>
<evidence type="ECO:0000256" key="1">
    <source>
        <dbReference type="ARBA" id="ARBA00004236"/>
    </source>
</evidence>
<dbReference type="AlphaFoldDB" id="A0A5E4MR73"/>
<proteinExistence type="predicted"/>
<accession>A0A5E4MR73</accession>
<evidence type="ECO:0000256" key="9">
    <source>
        <dbReference type="SAM" id="Phobius"/>
    </source>
</evidence>
<feature type="transmembrane region" description="Helical" evidence="9">
    <location>
        <begin position="377"/>
        <end position="398"/>
    </location>
</feature>
<dbReference type="InterPro" id="IPR013783">
    <property type="entry name" value="Ig-like_fold"/>
</dbReference>
<dbReference type="SUPFAM" id="SSF48726">
    <property type="entry name" value="Immunoglobulin"/>
    <property type="match status" value="3"/>
</dbReference>
<feature type="chain" id="PRO_5022810931" evidence="10">
    <location>
        <begin position="24"/>
        <end position="399"/>
    </location>
</feature>
<dbReference type="InterPro" id="IPR007110">
    <property type="entry name" value="Ig-like_dom"/>
</dbReference>
<evidence type="ECO:0000256" key="5">
    <source>
        <dbReference type="ARBA" id="ARBA00023136"/>
    </source>
</evidence>
<dbReference type="PROSITE" id="PS50835">
    <property type="entry name" value="IG_LIKE"/>
    <property type="match status" value="3"/>
</dbReference>
<keyword evidence="13" id="KW-1185">Reference proteome</keyword>
<dbReference type="Proteomes" id="UP000325440">
    <property type="component" value="Unassembled WGS sequence"/>
</dbReference>
<dbReference type="GO" id="GO:0005886">
    <property type="term" value="C:plasma membrane"/>
    <property type="evidence" value="ECO:0007669"/>
    <property type="project" value="UniProtKB-SubCell"/>
</dbReference>
<gene>
    <name evidence="12" type="ORF">CINCED_3A019419</name>
</gene>
<evidence type="ECO:0000256" key="3">
    <source>
        <dbReference type="ARBA" id="ARBA00022729"/>
    </source>
</evidence>
<keyword evidence="5 9" id="KW-0472">Membrane</keyword>
<evidence type="ECO:0000256" key="8">
    <source>
        <dbReference type="ARBA" id="ARBA00023319"/>
    </source>
</evidence>
<keyword evidence="6" id="KW-1015">Disulfide bond</keyword>
<evidence type="ECO:0000256" key="2">
    <source>
        <dbReference type="ARBA" id="ARBA00022475"/>
    </source>
</evidence>
<protein>
    <submittedName>
        <fullName evidence="12">Immunoglobulin subtype,Immunoglobulin-like domain,Immunoglobulin-like fold,Immunoglobulin subtype</fullName>
    </submittedName>
</protein>
<name>A0A5E4MR73_9HEMI</name>
<feature type="domain" description="Ig-like" evidence="11">
    <location>
        <begin position="128"/>
        <end position="218"/>
    </location>
</feature>
<feature type="signal peptide" evidence="10">
    <location>
        <begin position="1"/>
        <end position="23"/>
    </location>
</feature>
<dbReference type="PANTHER" id="PTHR12231">
    <property type="entry name" value="CTX-RELATED TYPE I TRANSMEMBRANE PROTEIN"/>
    <property type="match status" value="1"/>
</dbReference>
<dbReference type="InterPro" id="IPR036179">
    <property type="entry name" value="Ig-like_dom_sf"/>
</dbReference>
<comment type="subcellular location">
    <subcellularLocation>
        <location evidence="1">Cell membrane</location>
    </subcellularLocation>
</comment>
<evidence type="ECO:0000256" key="6">
    <source>
        <dbReference type="ARBA" id="ARBA00023157"/>
    </source>
</evidence>
<evidence type="ECO:0000259" key="11">
    <source>
        <dbReference type="PROSITE" id="PS50835"/>
    </source>
</evidence>
<dbReference type="Pfam" id="PF07686">
    <property type="entry name" value="V-set"/>
    <property type="match status" value="1"/>
</dbReference>
<keyword evidence="7" id="KW-0325">Glycoprotein</keyword>
<keyword evidence="2" id="KW-1003">Cell membrane</keyword>
<evidence type="ECO:0000313" key="12">
    <source>
        <dbReference type="EMBL" id="VVC34178.1"/>
    </source>
</evidence>
<reference evidence="12 13" key="1">
    <citation type="submission" date="2019-08" db="EMBL/GenBank/DDBJ databases">
        <authorList>
            <person name="Alioto T."/>
            <person name="Alioto T."/>
            <person name="Gomez Garrido J."/>
        </authorList>
    </citation>
    <scope>NUCLEOTIDE SEQUENCE [LARGE SCALE GENOMIC DNA]</scope>
</reference>
<evidence type="ECO:0000256" key="7">
    <source>
        <dbReference type="ARBA" id="ARBA00023180"/>
    </source>
</evidence>
<sequence length="399" mass="45224">MGTLRTCLCILIWVHGLIGGIESRRPWFPEPVPNVTVIVGNDALLTCVVQDLHSFKVAWVRVSTQTILSIHHQMVTENARITLSYNDHKTWFLHIRKVQETDRGWYMCQINTEPMTSQKGYLQVVVPPKVIEEESSIDLIVKEGSDMNLQCKAQGYPEPYIMWRREDGLDINYNGITVNVIDGEKLTIRKTSRLHMGSYLCVASNGVPPTKSKRINVTVHFPPMLMISNQLEGARNGVHSKLECHTEANPPSINYWTNERGDMIVSGTRFIDEKIRDGYVCKMILHIFNVSAEDFSSYRCVAVNALGETDGIIKLYEITTTVKSSSNEIVYEGENYKYSVNVTEVIDYLNGTTISATYDNFTSYVSSSPPLAHRHNIIMYILLLLLLSINVNLFNIIIV</sequence>
<dbReference type="EMBL" id="CABPRJ010000985">
    <property type="protein sequence ID" value="VVC34178.1"/>
    <property type="molecule type" value="Genomic_DNA"/>
</dbReference>
<keyword evidence="9" id="KW-0812">Transmembrane</keyword>
<dbReference type="SMART" id="SM00408">
    <property type="entry name" value="IGc2"/>
    <property type="match status" value="2"/>
</dbReference>
<dbReference type="InterPro" id="IPR013106">
    <property type="entry name" value="Ig_V-set"/>
</dbReference>
<dbReference type="InterPro" id="IPR051170">
    <property type="entry name" value="Neural/epithelial_adhesion"/>
</dbReference>
<dbReference type="FunFam" id="2.60.40.10:FF:000328">
    <property type="entry name" value="CLUMA_CG000981, isoform A"/>
    <property type="match status" value="1"/>
</dbReference>
<keyword evidence="4" id="KW-0677">Repeat</keyword>
<evidence type="ECO:0000313" key="13">
    <source>
        <dbReference type="Proteomes" id="UP000325440"/>
    </source>
</evidence>
<dbReference type="Pfam" id="PF13927">
    <property type="entry name" value="Ig_3"/>
    <property type="match status" value="1"/>
</dbReference>
<feature type="domain" description="Ig-like" evidence="11">
    <location>
        <begin position="222"/>
        <end position="319"/>
    </location>
</feature>
<dbReference type="GO" id="GO:0043005">
    <property type="term" value="C:neuron projection"/>
    <property type="evidence" value="ECO:0007669"/>
    <property type="project" value="TreeGrafter"/>
</dbReference>
<keyword evidence="8" id="KW-0393">Immunoglobulin domain</keyword>
<feature type="domain" description="Ig-like" evidence="11">
    <location>
        <begin position="26"/>
        <end position="118"/>
    </location>
</feature>
<dbReference type="OrthoDB" id="10012075at2759"/>
<evidence type="ECO:0000256" key="4">
    <source>
        <dbReference type="ARBA" id="ARBA00022737"/>
    </source>
</evidence>
<dbReference type="InterPro" id="IPR003599">
    <property type="entry name" value="Ig_sub"/>
</dbReference>